<dbReference type="Proteomes" id="UP001596201">
    <property type="component" value="Unassembled WGS sequence"/>
</dbReference>
<sequence length="66" mass="7007">MALIESHHWPPLLAAVVTLIACNAVAYWQGLIVFSTIAAVPVAIGAFCAVNYVLNGEYLPKTAPPE</sequence>
<organism evidence="2 3">
    <name type="scientific">Salinirubrum litoreum</name>
    <dbReference type="NCBI Taxonomy" id="1126234"/>
    <lineage>
        <taxon>Archaea</taxon>
        <taxon>Methanobacteriati</taxon>
        <taxon>Methanobacteriota</taxon>
        <taxon>Stenosarchaea group</taxon>
        <taxon>Halobacteria</taxon>
        <taxon>Halobacteriales</taxon>
        <taxon>Haloferacaceae</taxon>
        <taxon>Salinirubrum</taxon>
    </lineage>
</organism>
<name>A0ABD5R8U7_9EURY</name>
<evidence type="ECO:0000313" key="2">
    <source>
        <dbReference type="EMBL" id="MFC5366368.1"/>
    </source>
</evidence>
<keyword evidence="3" id="KW-1185">Reference proteome</keyword>
<dbReference type="AlphaFoldDB" id="A0ABD5R8U7"/>
<evidence type="ECO:0000256" key="1">
    <source>
        <dbReference type="SAM" id="Phobius"/>
    </source>
</evidence>
<keyword evidence="1" id="KW-0812">Transmembrane</keyword>
<dbReference type="EMBL" id="JBHSKX010000001">
    <property type="protein sequence ID" value="MFC5366368.1"/>
    <property type="molecule type" value="Genomic_DNA"/>
</dbReference>
<gene>
    <name evidence="2" type="ORF">ACFPJ5_05410</name>
</gene>
<keyword evidence="1" id="KW-1133">Transmembrane helix</keyword>
<feature type="transmembrane region" description="Helical" evidence="1">
    <location>
        <begin position="12"/>
        <end position="28"/>
    </location>
</feature>
<comment type="caution">
    <text evidence="2">The sequence shown here is derived from an EMBL/GenBank/DDBJ whole genome shotgun (WGS) entry which is preliminary data.</text>
</comment>
<feature type="transmembrane region" description="Helical" evidence="1">
    <location>
        <begin position="34"/>
        <end position="54"/>
    </location>
</feature>
<proteinExistence type="predicted"/>
<reference evidence="2 3" key="1">
    <citation type="journal article" date="2019" name="Int. J. Syst. Evol. Microbiol.">
        <title>The Global Catalogue of Microorganisms (GCM) 10K type strain sequencing project: providing services to taxonomists for standard genome sequencing and annotation.</title>
        <authorList>
            <consortium name="The Broad Institute Genomics Platform"/>
            <consortium name="The Broad Institute Genome Sequencing Center for Infectious Disease"/>
            <person name="Wu L."/>
            <person name="Ma J."/>
        </authorList>
    </citation>
    <scope>NUCLEOTIDE SEQUENCE [LARGE SCALE GENOMIC DNA]</scope>
    <source>
        <strain evidence="2 3">CGMCC 1.12237</strain>
    </source>
</reference>
<accession>A0ABD5R8U7</accession>
<evidence type="ECO:0000313" key="3">
    <source>
        <dbReference type="Proteomes" id="UP001596201"/>
    </source>
</evidence>
<protein>
    <submittedName>
        <fullName evidence="2">Uncharacterized protein</fullName>
    </submittedName>
</protein>
<keyword evidence="1" id="KW-0472">Membrane</keyword>
<dbReference type="RefSeq" id="WP_227228282.1">
    <property type="nucleotide sequence ID" value="NZ_JAJCVJ010000001.1"/>
</dbReference>